<feature type="compositionally biased region" description="Basic and acidic residues" evidence="1">
    <location>
        <begin position="131"/>
        <end position="153"/>
    </location>
</feature>
<protein>
    <submittedName>
        <fullName evidence="2">Uncharacterized protein</fullName>
    </submittedName>
</protein>
<keyword evidence="3" id="KW-1185">Reference proteome</keyword>
<evidence type="ECO:0000313" key="2">
    <source>
        <dbReference type="EMBL" id="GAA0704418.1"/>
    </source>
</evidence>
<evidence type="ECO:0000256" key="1">
    <source>
        <dbReference type="SAM" id="MobiDB-lite"/>
    </source>
</evidence>
<comment type="caution">
    <text evidence="2">The sequence shown here is derived from an EMBL/GenBank/DDBJ whole genome shotgun (WGS) entry which is preliminary data.</text>
</comment>
<feature type="region of interest" description="Disordered" evidence="1">
    <location>
        <begin position="127"/>
        <end position="153"/>
    </location>
</feature>
<gene>
    <name evidence="2" type="ORF">GCM10009105_01270</name>
</gene>
<accession>A0ABN1IBK4</accession>
<dbReference type="PROSITE" id="PS51257">
    <property type="entry name" value="PROKAR_LIPOPROTEIN"/>
    <property type="match status" value="1"/>
</dbReference>
<proteinExistence type="predicted"/>
<reference evidence="2 3" key="1">
    <citation type="journal article" date="2019" name="Int. J. Syst. Evol. Microbiol.">
        <title>The Global Catalogue of Microorganisms (GCM) 10K type strain sequencing project: providing services to taxonomists for standard genome sequencing and annotation.</title>
        <authorList>
            <consortium name="The Broad Institute Genomics Platform"/>
            <consortium name="The Broad Institute Genome Sequencing Center for Infectious Disease"/>
            <person name="Wu L."/>
            <person name="Ma J."/>
        </authorList>
    </citation>
    <scope>NUCLEOTIDE SEQUENCE [LARGE SCALE GENOMIC DNA]</scope>
    <source>
        <strain evidence="2 3">JCM 15421</strain>
    </source>
</reference>
<organism evidence="2 3">
    <name type="scientific">Dokdonella soli</name>
    <dbReference type="NCBI Taxonomy" id="529810"/>
    <lineage>
        <taxon>Bacteria</taxon>
        <taxon>Pseudomonadati</taxon>
        <taxon>Pseudomonadota</taxon>
        <taxon>Gammaproteobacteria</taxon>
        <taxon>Lysobacterales</taxon>
        <taxon>Rhodanobacteraceae</taxon>
        <taxon>Dokdonella</taxon>
    </lineage>
</organism>
<dbReference type="EMBL" id="BAAAEU010000001">
    <property type="protein sequence ID" value="GAA0704418.1"/>
    <property type="molecule type" value="Genomic_DNA"/>
</dbReference>
<name>A0ABN1IBK4_9GAMM</name>
<evidence type="ECO:0000313" key="3">
    <source>
        <dbReference type="Proteomes" id="UP001501523"/>
    </source>
</evidence>
<sequence length="153" mass="16888">MRSFSVGPLLKLAALVLATTLVAACGMFGRNKADTVPAANIPAGFDVTILADKDNQFDFDGAPLTAEDLKSAFRYRQEESLPMSSVLLKRGEKQKVKNEHIVALARLAYEMHFKAYLEEKGGISELQAQMKDSDSDKARSEQQEAKHAKEDKQ</sequence>
<dbReference type="RefSeq" id="WP_343786087.1">
    <property type="nucleotide sequence ID" value="NZ_BAAAEU010000001.1"/>
</dbReference>
<dbReference type="Proteomes" id="UP001501523">
    <property type="component" value="Unassembled WGS sequence"/>
</dbReference>